<evidence type="ECO:0000256" key="4">
    <source>
        <dbReference type="ARBA" id="ARBA00022518"/>
    </source>
</evidence>
<gene>
    <name evidence="12" type="primary">E2</name>
</gene>
<dbReference type="HAMAP" id="MF_04001">
    <property type="entry name" value="PPV_E2"/>
    <property type="match status" value="1"/>
</dbReference>
<evidence type="ECO:0000256" key="2">
    <source>
        <dbReference type="ARBA" id="ARBA00007794"/>
    </source>
</evidence>
<dbReference type="Gene3D" id="2.170.200.10">
    <property type="entry name" value="Papillomavirus E2 early protein domain"/>
    <property type="match status" value="1"/>
</dbReference>
<reference evidence="16" key="1">
    <citation type="journal article" date="2018" name="Nat. Med.">
        <title>Expanded skin virome in DOCK8-deficient patients.</title>
        <authorList>
            <consortium name="NISC Comparative Sequencing Program"/>
            <person name="Tirosh O."/>
            <person name="Conlan S."/>
            <person name="Deming C."/>
            <person name="Lee-Lin S.Q."/>
            <person name="Huang X."/>
            <person name="Su H.C."/>
            <person name="Freeman A.F."/>
            <person name="Segre J.A."/>
            <person name="Kong H.H."/>
        </authorList>
    </citation>
    <scope>NUCLEOTIDE SEQUENCE</scope>
    <source>
        <strain evidence="16">HPV-mSK_027</strain>
    </source>
</reference>
<keyword evidence="11 12" id="KW-0804">Transcription</keyword>
<dbReference type="Gene3D" id="3.30.70.330">
    <property type="match status" value="1"/>
</dbReference>
<evidence type="ECO:0000259" key="15">
    <source>
        <dbReference type="Pfam" id="PF00511"/>
    </source>
</evidence>
<evidence type="ECO:0000256" key="5">
    <source>
        <dbReference type="ARBA" id="ARBA00022553"/>
    </source>
</evidence>
<dbReference type="InterPro" id="IPR001866">
    <property type="entry name" value="PPV_E2_N"/>
</dbReference>
<comment type="subcellular location">
    <subcellularLocation>
        <location evidence="1 12">Host nucleus</location>
    </subcellularLocation>
</comment>
<keyword evidence="6 12" id="KW-1048">Host nucleus</keyword>
<sequence>METLSDRFNVLQETLMELYEAGREDLQSQITHWQTLRQEQVLLYFARKHGVMRLGYQPVPPLATSESKAKDAIGMVLMLQSLQKSPFGQEPWTLVQTSLETVRSPPAQCFKKGPQNIEVWFDGDPENIMSYTVWKFIYYQTVTDTWEKVEGQVDYFGAYYFEGTVKTYYINFETDAARYSKTGRWEVHVNKDIVFAPVTSSSPPSGDGGEASINTVSGSRSPNHTRPASPLPSDQRPLTTAPRRYKRKASSPTSTRKKRQREREKTSSRRSRSTSRGRTQTTRGGDRRRGRSFSIDSISSTDGRRGRGGGRGPTTRSQSRSQSHSRSRSRSRGVASTGGVSPGEVGKRVRSVGRDYHGRLERLLAEAKDPPVILLRGEANVLKCYRYRARKKHRGLVKFYSTTWSWVGEDSCDRVGRARMLLAFSTYKHRQQFIDTMKLPPKVDWSLGSLDDY</sequence>
<dbReference type="InterPro" id="IPR000427">
    <property type="entry name" value="Papillomavirus_E2_C"/>
</dbReference>
<feature type="domain" description="Papillomavirus E2 C-terminal" evidence="15">
    <location>
        <begin position="371"/>
        <end position="449"/>
    </location>
</feature>
<keyword evidence="10 12" id="KW-0010">Activator</keyword>
<evidence type="ECO:0000259" key="14">
    <source>
        <dbReference type="Pfam" id="PF00508"/>
    </source>
</evidence>
<keyword evidence="4 12" id="KW-0244">Early protein</keyword>
<comment type="similarity">
    <text evidence="12">Belongs to the papillomaviridae E2 protein family.</text>
</comment>
<keyword evidence="5 12" id="KW-0597">Phosphoprotein</keyword>
<evidence type="ECO:0000256" key="3">
    <source>
        <dbReference type="ARBA" id="ARBA00022491"/>
    </source>
</evidence>
<evidence type="ECO:0000313" key="16">
    <source>
        <dbReference type="EMBL" id="AYA93513.1"/>
    </source>
</evidence>
<keyword evidence="3 12" id="KW-0678">Repressor</keyword>
<dbReference type="Gene3D" id="1.10.287.30">
    <property type="entry name" value="E2 (early) protein, N terminal domain, subdomain 1"/>
    <property type="match status" value="1"/>
</dbReference>
<dbReference type="GO" id="GO:0006351">
    <property type="term" value="P:DNA-templated transcription"/>
    <property type="evidence" value="ECO:0007669"/>
    <property type="project" value="UniProtKB-UniRule"/>
</dbReference>
<dbReference type="InterPro" id="IPR035975">
    <property type="entry name" value="E2/EBNA1_C_sf"/>
</dbReference>
<dbReference type="GO" id="GO:0006275">
    <property type="term" value="P:regulation of DNA replication"/>
    <property type="evidence" value="ECO:0007669"/>
    <property type="project" value="UniProtKB-UniRule"/>
</dbReference>
<dbReference type="Pfam" id="PF00508">
    <property type="entry name" value="PPV_E2_N"/>
    <property type="match status" value="1"/>
</dbReference>
<evidence type="ECO:0000256" key="12">
    <source>
        <dbReference type="HAMAP-Rule" id="MF_04001"/>
    </source>
</evidence>
<proteinExistence type="inferred from homology"/>
<evidence type="ECO:0000256" key="8">
    <source>
        <dbReference type="ARBA" id="ARBA00023015"/>
    </source>
</evidence>
<evidence type="ECO:0000256" key="1">
    <source>
        <dbReference type="ARBA" id="ARBA00004147"/>
    </source>
</evidence>
<organism evidence="16">
    <name type="scientific">Human papillomavirus</name>
    <dbReference type="NCBI Taxonomy" id="10566"/>
    <lineage>
        <taxon>Viruses</taxon>
        <taxon>Monodnaviria</taxon>
        <taxon>Shotokuvirae</taxon>
        <taxon>Cossaviricota</taxon>
        <taxon>Papovaviricetes</taxon>
        <taxon>Zurhausenvirales</taxon>
        <taxon>Papillomaviridae</taxon>
    </lineage>
</organism>
<dbReference type="EMBL" id="MH777175">
    <property type="protein sequence ID" value="AYA93513.1"/>
    <property type="molecule type" value="Genomic_DNA"/>
</dbReference>
<comment type="similarity">
    <text evidence="2">Belongs to the papillomaviridae E8^E2C protein family.</text>
</comment>
<dbReference type="GO" id="GO:0042025">
    <property type="term" value="C:host cell nucleus"/>
    <property type="evidence" value="ECO:0007669"/>
    <property type="project" value="UniProtKB-SubCell"/>
</dbReference>
<comment type="caution">
    <text evidence="12">Lacks conserved residue(s) required for the propagation of feature annotation.</text>
</comment>
<dbReference type="Pfam" id="PF00511">
    <property type="entry name" value="PPV_E2_C"/>
    <property type="match status" value="1"/>
</dbReference>
<accession>A0A385PKG8</accession>
<dbReference type="InterPro" id="IPR042503">
    <property type="entry name" value="Regulatory_protein_E2_N_1"/>
</dbReference>
<evidence type="ECO:0000256" key="11">
    <source>
        <dbReference type="ARBA" id="ARBA00023163"/>
    </source>
</evidence>
<dbReference type="InterPro" id="IPR012677">
    <property type="entry name" value="Nucleotide-bd_a/b_plait_sf"/>
</dbReference>
<feature type="compositionally biased region" description="Basic residues" evidence="13">
    <location>
        <begin position="243"/>
        <end position="260"/>
    </location>
</feature>
<comment type="function">
    <text evidence="12">Plays a role in the initiation of viral DNA replication. A dimer of E2 interacts with a dimer of E1 in order to improve specificity of E1 DNA binding activity. Once the complex recognizes and binds DNA at specific sites, the E2 dimer is removed from DNA. E2 also regulates viral transcription through binding to the E2RE response element (5'-ACCNNNNNNGGT-3') present in multiple copies in the regulatory regions of the viral genome. Activates or represses transcription depending on E2RE's position with regards to proximal promoter elements including the TATA-box. Repression occurs by sterically hindering the assembly of the transcription initiation complex.</text>
</comment>
<feature type="compositionally biased region" description="Polar residues" evidence="13">
    <location>
        <begin position="212"/>
        <end position="226"/>
    </location>
</feature>
<dbReference type="GO" id="GO:0039693">
    <property type="term" value="P:viral DNA genome replication"/>
    <property type="evidence" value="ECO:0007669"/>
    <property type="project" value="UniProtKB-UniRule"/>
</dbReference>
<dbReference type="SUPFAM" id="SSF51332">
    <property type="entry name" value="E2 regulatory, transactivation domain"/>
    <property type="match status" value="1"/>
</dbReference>
<comment type="PTM">
    <text evidence="12">Phosphorylated.</text>
</comment>
<dbReference type="GO" id="GO:0006260">
    <property type="term" value="P:DNA replication"/>
    <property type="evidence" value="ECO:0007669"/>
    <property type="project" value="UniProtKB-KW"/>
</dbReference>
<feature type="compositionally biased region" description="Low complexity" evidence="13">
    <location>
        <begin position="292"/>
        <end position="301"/>
    </location>
</feature>
<comment type="subunit">
    <text evidence="12">Binds DNA as homodimer. Interacts with protein E1; this interaction greatly increases E1 DNA-binding activity. Interacts with protein L1; this interaction enhances E2-dependent replication and transcription activation. Interacts with protein L2; this interaction inhibits E2 transcriptional activity but not DNA replication function E2. Interacts with protein E7; this interaction inhibits E7 oncogenic activity. Interacts with host TAF1; this interaction modulates E2-dependent transcriptional regulation. Interacts with host BRD4; this interaction mediates E2 transcriptional activation function. Additionally, the interaction with host BRD4 on mitotic chromosomes mediates tethering of the viral genome. Interacts with host TOPBP1; this interaction is required for optimal viral DNA replication.</text>
</comment>
<keyword evidence="8 12" id="KW-0805">Transcription regulation</keyword>
<dbReference type="InterPro" id="IPR036050">
    <property type="entry name" value="Regulatory_protein_E2_N"/>
</dbReference>
<evidence type="ECO:0000256" key="10">
    <source>
        <dbReference type="ARBA" id="ARBA00023159"/>
    </source>
</evidence>
<protein>
    <recommendedName>
        <fullName evidence="12">Regulatory protein E2</fullName>
    </recommendedName>
</protein>
<feature type="compositionally biased region" description="Low complexity" evidence="13">
    <location>
        <begin position="313"/>
        <end position="322"/>
    </location>
</feature>
<evidence type="ECO:0000256" key="6">
    <source>
        <dbReference type="ARBA" id="ARBA00022562"/>
    </source>
</evidence>
<evidence type="ECO:0000256" key="13">
    <source>
        <dbReference type="SAM" id="MobiDB-lite"/>
    </source>
</evidence>
<keyword evidence="7 12" id="KW-0235">DNA replication</keyword>
<dbReference type="InterPro" id="IPR042504">
    <property type="entry name" value="Regulatory_protein_E2_N_2"/>
</dbReference>
<dbReference type="GO" id="GO:0000166">
    <property type="term" value="F:nucleotide binding"/>
    <property type="evidence" value="ECO:0007669"/>
    <property type="project" value="UniProtKB-UniRule"/>
</dbReference>
<feature type="region of interest" description="DNA-binding domain" evidence="12">
    <location>
        <begin position="369"/>
        <end position="453"/>
    </location>
</feature>
<evidence type="ECO:0000256" key="9">
    <source>
        <dbReference type="ARBA" id="ARBA00023125"/>
    </source>
</evidence>
<dbReference type="GO" id="GO:0003700">
    <property type="term" value="F:DNA-binding transcription factor activity"/>
    <property type="evidence" value="ECO:0007669"/>
    <property type="project" value="UniProtKB-UniRule"/>
</dbReference>
<keyword evidence="9 12" id="KW-0238">DNA-binding</keyword>
<evidence type="ECO:0000256" key="7">
    <source>
        <dbReference type="ARBA" id="ARBA00022705"/>
    </source>
</evidence>
<dbReference type="InterPro" id="IPR033668">
    <property type="entry name" value="Reg_prot_E2"/>
</dbReference>
<name>A0A385PKG8_9PAPI</name>
<dbReference type="SUPFAM" id="SSF54957">
    <property type="entry name" value="Viral DNA-binding domain"/>
    <property type="match status" value="1"/>
</dbReference>
<feature type="domain" description="Papillomavirus E2 N-terminal" evidence="14">
    <location>
        <begin position="1"/>
        <end position="198"/>
    </location>
</feature>
<dbReference type="GO" id="GO:0003677">
    <property type="term" value="F:DNA binding"/>
    <property type="evidence" value="ECO:0007669"/>
    <property type="project" value="UniProtKB-UniRule"/>
</dbReference>
<feature type="region of interest" description="Disordered" evidence="13">
    <location>
        <begin position="197"/>
        <end position="351"/>
    </location>
</feature>